<dbReference type="KEGG" id="gai:IMCC3135_22495"/>
<dbReference type="AlphaFoldDB" id="A0A2Z2NTC2"/>
<dbReference type="InterPro" id="IPR027417">
    <property type="entry name" value="P-loop_NTPase"/>
</dbReference>
<dbReference type="SUPFAM" id="SSF53795">
    <property type="entry name" value="PEP carboxykinase-like"/>
    <property type="match status" value="1"/>
</dbReference>
<reference evidence="1 2" key="1">
    <citation type="submission" date="2016-12" db="EMBL/GenBank/DDBJ databases">
        <authorList>
            <person name="Song W.-J."/>
            <person name="Kurnit D.M."/>
        </authorList>
    </citation>
    <scope>NUCLEOTIDE SEQUENCE [LARGE SCALE GENOMIC DNA]</scope>
    <source>
        <strain evidence="1 2">IMCC3135</strain>
    </source>
</reference>
<sequence length="383" mass="41575">MKKFSLADHYVCLDEDTGQVRVLNQVAASMLSLALDGAGAELIACSIVDQFDVDIETAMIDSVQFLAALPSADSLIVKATESYLPDVGFTVSREIDAQERTCLYLPGVRIEVASELCGLCDLLNEMFTLESSEGSCVRTVKLDVYSSGRNFPIVGEGETLDTGYTVADTAIKCLREISGLVARSHAGTIMFHASAVARGNDAILMPAHGGSGKTTLAAYLMHRGYAFLNDDAVPMLAKTAELLPVPVSLSVKAGSWPVLANYFPQLSHLTRYGNEERQFRYLSPRDGQVQKSPVSCRLLIVPEYCEAQKTVAVECLSKVSVFEGIIKSGCSVEQPVQPEILESLVSWVNMVPCYKLTYSSLSQVEAVIDDLLLQSVSSWEWCG</sequence>
<dbReference type="Proteomes" id="UP000250079">
    <property type="component" value="Chromosome"/>
</dbReference>
<organism evidence="1 2">
    <name type="scientific">Granulosicoccus antarcticus IMCC3135</name>
    <dbReference type="NCBI Taxonomy" id="1192854"/>
    <lineage>
        <taxon>Bacteria</taxon>
        <taxon>Pseudomonadati</taxon>
        <taxon>Pseudomonadota</taxon>
        <taxon>Gammaproteobacteria</taxon>
        <taxon>Chromatiales</taxon>
        <taxon>Granulosicoccaceae</taxon>
        <taxon>Granulosicoccus</taxon>
    </lineage>
</organism>
<dbReference type="OrthoDB" id="4544211at2"/>
<evidence type="ECO:0000313" key="2">
    <source>
        <dbReference type="Proteomes" id="UP000250079"/>
    </source>
</evidence>
<name>A0A2Z2NTC2_9GAMM</name>
<dbReference type="RefSeq" id="WP_088919587.1">
    <property type="nucleotide sequence ID" value="NZ_CP018632.1"/>
</dbReference>
<protein>
    <submittedName>
        <fullName evidence="1">Uncharacterized protein</fullName>
    </submittedName>
</protein>
<accession>A0A2Z2NTC2</accession>
<dbReference type="Gene3D" id="3.40.50.300">
    <property type="entry name" value="P-loop containing nucleotide triphosphate hydrolases"/>
    <property type="match status" value="1"/>
</dbReference>
<proteinExistence type="predicted"/>
<keyword evidence="2" id="KW-1185">Reference proteome</keyword>
<evidence type="ECO:0000313" key="1">
    <source>
        <dbReference type="EMBL" id="ASJ74569.1"/>
    </source>
</evidence>
<gene>
    <name evidence="1" type="ORF">IMCC3135_22495</name>
</gene>
<dbReference type="EMBL" id="CP018632">
    <property type="protein sequence ID" value="ASJ74569.1"/>
    <property type="molecule type" value="Genomic_DNA"/>
</dbReference>